<protein>
    <recommendedName>
        <fullName evidence="3">Piezo TM1-24 domain-containing protein</fullName>
    </recommendedName>
</protein>
<feature type="transmembrane region" description="Helical" evidence="2">
    <location>
        <begin position="219"/>
        <end position="236"/>
    </location>
</feature>
<feature type="compositionally biased region" description="Polar residues" evidence="1">
    <location>
        <begin position="63"/>
        <end position="73"/>
    </location>
</feature>
<dbReference type="PANTHER" id="PTHR47049">
    <property type="entry name" value="PIEZO-TYPE MECHANOSENSITIVE ION CHANNEL HOMOLOG"/>
    <property type="match status" value="1"/>
</dbReference>
<keyword evidence="2" id="KW-0472">Membrane</keyword>
<evidence type="ECO:0000259" key="3">
    <source>
        <dbReference type="Pfam" id="PF24871"/>
    </source>
</evidence>
<dbReference type="EMBL" id="JAHRIN010009197">
    <property type="protein sequence ID" value="MEQ2194392.1"/>
    <property type="molecule type" value="Genomic_DNA"/>
</dbReference>
<sequence length="255" mass="28306">MGSLLQSQRCQQIHIPAAETLCFVNNVQLYQSTMQLYQIVFVSWILQGVENSDTESGEGYETEASSFDSSDETTVPVQSGPPQFVQKLIMFAAGLRLLLSAIMNTAGKVVVTVLLGLAGIILPSLTSGVYFVVFLGLVWWWIFSRSISMLLFSCLCVMMAIFSGGHLLALYLYQLPLSQQLVPPDDVYARLFGMTGMIRINSSQPHSLGLHPHVCWPDFVNPLVLLLLYFTLVALLHKWVHITEEVCESVRGKCG</sequence>
<evidence type="ECO:0000313" key="4">
    <source>
        <dbReference type="EMBL" id="MEQ2194392.1"/>
    </source>
</evidence>
<accession>A0ABV0QG73</accession>
<organism evidence="4 5">
    <name type="scientific">Xenoophorus captivus</name>
    <dbReference type="NCBI Taxonomy" id="1517983"/>
    <lineage>
        <taxon>Eukaryota</taxon>
        <taxon>Metazoa</taxon>
        <taxon>Chordata</taxon>
        <taxon>Craniata</taxon>
        <taxon>Vertebrata</taxon>
        <taxon>Euteleostomi</taxon>
        <taxon>Actinopterygii</taxon>
        <taxon>Neopterygii</taxon>
        <taxon>Teleostei</taxon>
        <taxon>Neoteleostei</taxon>
        <taxon>Acanthomorphata</taxon>
        <taxon>Ovalentaria</taxon>
        <taxon>Atherinomorphae</taxon>
        <taxon>Cyprinodontiformes</taxon>
        <taxon>Goodeidae</taxon>
        <taxon>Xenoophorus</taxon>
    </lineage>
</organism>
<reference evidence="4 5" key="1">
    <citation type="submission" date="2021-06" db="EMBL/GenBank/DDBJ databases">
        <authorList>
            <person name="Palmer J.M."/>
        </authorList>
    </citation>
    <scope>NUCLEOTIDE SEQUENCE [LARGE SCALE GENOMIC DNA]</scope>
    <source>
        <strain evidence="4 5">XC_2019</strain>
        <tissue evidence="4">Muscle</tissue>
    </source>
</reference>
<dbReference type="InterPro" id="IPR027272">
    <property type="entry name" value="Piezo"/>
</dbReference>
<feature type="domain" description="Piezo TM1-24" evidence="3">
    <location>
        <begin position="49"/>
        <end position="244"/>
    </location>
</feature>
<feature type="transmembrane region" description="Helical" evidence="2">
    <location>
        <begin position="150"/>
        <end position="173"/>
    </location>
</feature>
<feature type="region of interest" description="Disordered" evidence="1">
    <location>
        <begin position="53"/>
        <end position="73"/>
    </location>
</feature>
<keyword evidence="5" id="KW-1185">Reference proteome</keyword>
<evidence type="ECO:0000256" key="2">
    <source>
        <dbReference type="SAM" id="Phobius"/>
    </source>
</evidence>
<gene>
    <name evidence="4" type="ORF">XENOCAPTIV_028692</name>
</gene>
<dbReference type="Proteomes" id="UP001434883">
    <property type="component" value="Unassembled WGS sequence"/>
</dbReference>
<dbReference type="PANTHER" id="PTHR47049:SF7">
    <property type="entry name" value="PIEZO-TYPE MECHANOSENSITIVE ION CHANNEL COMPONENT 2 ISOFORM X1"/>
    <property type="match status" value="1"/>
</dbReference>
<evidence type="ECO:0000256" key="1">
    <source>
        <dbReference type="SAM" id="MobiDB-lite"/>
    </source>
</evidence>
<proteinExistence type="predicted"/>
<dbReference type="Pfam" id="PF24871">
    <property type="entry name" value="Piezo_TM1-24"/>
    <property type="match status" value="1"/>
</dbReference>
<name>A0ABV0QG73_9TELE</name>
<comment type="caution">
    <text evidence="4">The sequence shown here is derived from an EMBL/GenBank/DDBJ whole genome shotgun (WGS) entry which is preliminary data.</text>
</comment>
<feature type="transmembrane region" description="Helical" evidence="2">
    <location>
        <begin position="127"/>
        <end position="143"/>
    </location>
</feature>
<keyword evidence="2" id="KW-0812">Transmembrane</keyword>
<feature type="transmembrane region" description="Helical" evidence="2">
    <location>
        <begin position="97"/>
        <end position="121"/>
    </location>
</feature>
<keyword evidence="2" id="KW-1133">Transmembrane helix</keyword>
<evidence type="ECO:0000313" key="5">
    <source>
        <dbReference type="Proteomes" id="UP001434883"/>
    </source>
</evidence>
<dbReference type="InterPro" id="IPR056769">
    <property type="entry name" value="Piezo_TM1-24"/>
</dbReference>